<dbReference type="Gene3D" id="3.40.50.1820">
    <property type="entry name" value="alpha/beta hydrolase"/>
    <property type="match status" value="1"/>
</dbReference>
<reference evidence="2 3" key="1">
    <citation type="journal article" date="2021" name="Commun. Biol.">
        <title>The genome of Shorea leprosula (Dipterocarpaceae) highlights the ecological relevance of drought in aseasonal tropical rainforests.</title>
        <authorList>
            <person name="Ng K.K.S."/>
            <person name="Kobayashi M.J."/>
            <person name="Fawcett J.A."/>
            <person name="Hatakeyama M."/>
            <person name="Paape T."/>
            <person name="Ng C.H."/>
            <person name="Ang C.C."/>
            <person name="Tnah L.H."/>
            <person name="Lee C.T."/>
            <person name="Nishiyama T."/>
            <person name="Sese J."/>
            <person name="O'Brien M.J."/>
            <person name="Copetti D."/>
            <person name="Mohd Noor M.I."/>
            <person name="Ong R.C."/>
            <person name="Putra M."/>
            <person name="Sireger I.Z."/>
            <person name="Indrioko S."/>
            <person name="Kosugi Y."/>
            <person name="Izuno A."/>
            <person name="Isagi Y."/>
            <person name="Lee S.L."/>
            <person name="Shimizu K.K."/>
        </authorList>
    </citation>
    <scope>NUCLEOTIDE SEQUENCE [LARGE SCALE GENOMIC DNA]</scope>
    <source>
        <strain evidence="2">214</strain>
    </source>
</reference>
<dbReference type="EMBL" id="BPVZ01000056">
    <property type="protein sequence ID" value="GKV21102.1"/>
    <property type="molecule type" value="Genomic_DNA"/>
</dbReference>
<feature type="region of interest" description="Disordered" evidence="1">
    <location>
        <begin position="1"/>
        <end position="21"/>
    </location>
</feature>
<dbReference type="PANTHER" id="PTHR43329">
    <property type="entry name" value="EPOXIDE HYDROLASE"/>
    <property type="match status" value="1"/>
</dbReference>
<proteinExistence type="predicted"/>
<protein>
    <recommendedName>
        <fullName evidence="4">Epoxide hydrolase</fullName>
    </recommendedName>
</protein>
<name>A0AAV5K4R2_9ROSI</name>
<gene>
    <name evidence="2" type="ORF">SLEP1_g31117</name>
</gene>
<evidence type="ECO:0000256" key="1">
    <source>
        <dbReference type="SAM" id="MobiDB-lite"/>
    </source>
</evidence>
<dbReference type="Proteomes" id="UP001054252">
    <property type="component" value="Unassembled WGS sequence"/>
</dbReference>
<evidence type="ECO:0000313" key="3">
    <source>
        <dbReference type="Proteomes" id="UP001054252"/>
    </source>
</evidence>
<organism evidence="2 3">
    <name type="scientific">Rubroshorea leprosula</name>
    <dbReference type="NCBI Taxonomy" id="152421"/>
    <lineage>
        <taxon>Eukaryota</taxon>
        <taxon>Viridiplantae</taxon>
        <taxon>Streptophyta</taxon>
        <taxon>Embryophyta</taxon>
        <taxon>Tracheophyta</taxon>
        <taxon>Spermatophyta</taxon>
        <taxon>Magnoliopsida</taxon>
        <taxon>eudicotyledons</taxon>
        <taxon>Gunneridae</taxon>
        <taxon>Pentapetalae</taxon>
        <taxon>rosids</taxon>
        <taxon>malvids</taxon>
        <taxon>Malvales</taxon>
        <taxon>Dipterocarpaceae</taxon>
        <taxon>Rubroshorea</taxon>
    </lineage>
</organism>
<dbReference type="InterPro" id="IPR029058">
    <property type="entry name" value="AB_hydrolase_fold"/>
</dbReference>
<dbReference type="SUPFAM" id="SSF53474">
    <property type="entry name" value="alpha/beta-Hydrolases"/>
    <property type="match status" value="1"/>
</dbReference>
<keyword evidence="3" id="KW-1185">Reference proteome</keyword>
<accession>A0AAV5K4R2</accession>
<comment type="caution">
    <text evidence="2">The sequence shown here is derived from an EMBL/GenBank/DDBJ whole genome shotgun (WGS) entry which is preliminary data.</text>
</comment>
<dbReference type="AlphaFoldDB" id="A0AAV5K4R2"/>
<evidence type="ECO:0008006" key="4">
    <source>
        <dbReference type="Google" id="ProtNLM"/>
    </source>
</evidence>
<evidence type="ECO:0000313" key="2">
    <source>
        <dbReference type="EMBL" id="GKV21102.1"/>
    </source>
</evidence>
<sequence>MVSLPPEARESEGIGQFRPPLPATFTKDKTFREPGRAEESFSKYDSLTILKKFLLINAPDLLSAPPGIEIIAFLATPSTLPHWITQEELEFCAEKFQKSGFTGALNYYRAMDMNWELLGAWQGARITVPTKYIVVGDKDVGFQSFGTKDYIKGEAFRSLVALVPDLQVVVVDGHHYIQLERAKQITKEIISFFSKK</sequence>